<gene>
    <name evidence="2" type="ORF">G2W53_004471</name>
</gene>
<protein>
    <submittedName>
        <fullName evidence="2">Uncharacterized protein</fullName>
    </submittedName>
</protein>
<evidence type="ECO:0000313" key="2">
    <source>
        <dbReference type="EMBL" id="KAF7842173.1"/>
    </source>
</evidence>
<organism evidence="2 3">
    <name type="scientific">Senna tora</name>
    <dbReference type="NCBI Taxonomy" id="362788"/>
    <lineage>
        <taxon>Eukaryota</taxon>
        <taxon>Viridiplantae</taxon>
        <taxon>Streptophyta</taxon>
        <taxon>Embryophyta</taxon>
        <taxon>Tracheophyta</taxon>
        <taxon>Spermatophyta</taxon>
        <taxon>Magnoliopsida</taxon>
        <taxon>eudicotyledons</taxon>
        <taxon>Gunneridae</taxon>
        <taxon>Pentapetalae</taxon>
        <taxon>rosids</taxon>
        <taxon>fabids</taxon>
        <taxon>Fabales</taxon>
        <taxon>Fabaceae</taxon>
        <taxon>Caesalpinioideae</taxon>
        <taxon>Cassia clade</taxon>
        <taxon>Senna</taxon>
    </lineage>
</organism>
<feature type="compositionally biased region" description="Polar residues" evidence="1">
    <location>
        <begin position="8"/>
        <end position="18"/>
    </location>
</feature>
<dbReference type="EMBL" id="JAAIUW010000002">
    <property type="protein sequence ID" value="KAF7842173.1"/>
    <property type="molecule type" value="Genomic_DNA"/>
</dbReference>
<name>A0A834XF90_9FABA</name>
<feature type="region of interest" description="Disordered" evidence="1">
    <location>
        <begin position="1"/>
        <end position="25"/>
    </location>
</feature>
<keyword evidence="3" id="KW-1185">Reference proteome</keyword>
<feature type="region of interest" description="Disordered" evidence="1">
    <location>
        <begin position="43"/>
        <end position="78"/>
    </location>
</feature>
<dbReference type="Proteomes" id="UP000634136">
    <property type="component" value="Unassembled WGS sequence"/>
</dbReference>
<evidence type="ECO:0000313" key="3">
    <source>
        <dbReference type="Proteomes" id="UP000634136"/>
    </source>
</evidence>
<dbReference type="AlphaFoldDB" id="A0A834XF90"/>
<evidence type="ECO:0000256" key="1">
    <source>
        <dbReference type="SAM" id="MobiDB-lite"/>
    </source>
</evidence>
<reference evidence="2" key="1">
    <citation type="submission" date="2020-09" db="EMBL/GenBank/DDBJ databases">
        <title>Genome-Enabled Discovery of Anthraquinone Biosynthesis in Senna tora.</title>
        <authorList>
            <person name="Kang S.-H."/>
            <person name="Pandey R.P."/>
            <person name="Lee C.-M."/>
            <person name="Sim J.-S."/>
            <person name="Jeong J.-T."/>
            <person name="Choi B.-S."/>
            <person name="Jung M."/>
            <person name="Ginzburg D."/>
            <person name="Zhao K."/>
            <person name="Won S.Y."/>
            <person name="Oh T.-J."/>
            <person name="Yu Y."/>
            <person name="Kim N.-H."/>
            <person name="Lee O.R."/>
            <person name="Lee T.-H."/>
            <person name="Bashyal P."/>
            <person name="Kim T.-S."/>
            <person name="Lee W.-H."/>
            <person name="Kawkins C."/>
            <person name="Kim C.-K."/>
            <person name="Kim J.S."/>
            <person name="Ahn B.O."/>
            <person name="Rhee S.Y."/>
            <person name="Sohng J.K."/>
        </authorList>
    </citation>
    <scope>NUCLEOTIDE SEQUENCE</scope>
    <source>
        <tissue evidence="2">Leaf</tissue>
    </source>
</reference>
<sequence length="183" mass="20249">MDELSPGMLSSRTYSSPPQRKACQGTVRGSCIASAYVDAPMATRQRPHRHPHPHPPEGDGGVQKCSAPPMTRPGSAKSMEEGIVTSRFAIICQLDENGDQWMRVAHLPRPGPRRITGIDRTVRECGDTGCLVISSALQVRMEVQGLHVPGDVSDLVRRQRLLVYSVRENTIRLAQFQRILRCV</sequence>
<accession>A0A834XF90</accession>
<proteinExistence type="predicted"/>
<comment type="caution">
    <text evidence="2">The sequence shown here is derived from an EMBL/GenBank/DDBJ whole genome shotgun (WGS) entry which is preliminary data.</text>
</comment>